<dbReference type="STRING" id="157652.A0A371EIR8"/>
<feature type="region of interest" description="Disordered" evidence="1">
    <location>
        <begin position="1"/>
        <end position="24"/>
    </location>
</feature>
<dbReference type="AlphaFoldDB" id="A0A371EIR8"/>
<dbReference type="OrthoDB" id="418748at2759"/>
<evidence type="ECO:0000313" key="3">
    <source>
        <dbReference type="Proteomes" id="UP000257109"/>
    </source>
</evidence>
<keyword evidence="3" id="KW-1185">Reference proteome</keyword>
<accession>A0A371EIR8</accession>
<feature type="non-terminal residue" evidence="2">
    <location>
        <position position="245"/>
    </location>
</feature>
<dbReference type="Proteomes" id="UP000257109">
    <property type="component" value="Unassembled WGS sequence"/>
</dbReference>
<name>A0A371EIR8_MUCPR</name>
<protein>
    <submittedName>
        <fullName evidence="2">Uncharacterized protein</fullName>
    </submittedName>
</protein>
<feature type="non-terminal residue" evidence="2">
    <location>
        <position position="1"/>
    </location>
</feature>
<proteinExistence type="predicted"/>
<feature type="compositionally biased region" description="Low complexity" evidence="1">
    <location>
        <begin position="1"/>
        <end position="20"/>
    </location>
</feature>
<dbReference type="EMBL" id="QJKJ01013660">
    <property type="protein sequence ID" value="RDX65945.1"/>
    <property type="molecule type" value="Genomic_DNA"/>
</dbReference>
<organism evidence="2 3">
    <name type="scientific">Mucuna pruriens</name>
    <name type="common">Velvet bean</name>
    <name type="synonym">Dolichos pruriens</name>
    <dbReference type="NCBI Taxonomy" id="157652"/>
    <lineage>
        <taxon>Eukaryota</taxon>
        <taxon>Viridiplantae</taxon>
        <taxon>Streptophyta</taxon>
        <taxon>Embryophyta</taxon>
        <taxon>Tracheophyta</taxon>
        <taxon>Spermatophyta</taxon>
        <taxon>Magnoliopsida</taxon>
        <taxon>eudicotyledons</taxon>
        <taxon>Gunneridae</taxon>
        <taxon>Pentapetalae</taxon>
        <taxon>rosids</taxon>
        <taxon>fabids</taxon>
        <taxon>Fabales</taxon>
        <taxon>Fabaceae</taxon>
        <taxon>Papilionoideae</taxon>
        <taxon>50 kb inversion clade</taxon>
        <taxon>NPAAA clade</taxon>
        <taxon>indigoferoid/millettioid clade</taxon>
        <taxon>Phaseoleae</taxon>
        <taxon>Mucuna</taxon>
    </lineage>
</organism>
<comment type="caution">
    <text evidence="2">The sequence shown here is derived from an EMBL/GenBank/DDBJ whole genome shotgun (WGS) entry which is preliminary data.</text>
</comment>
<sequence length="245" mass="27364">MPIPSIAATTTPATRTSQSPKLSATCTQYPAQSSTTKIGTGFVEALLVTITRHSTCVQGKSYFPPSSSSQETEPSYVNSACGFIISPKPPEVVNTIIRRRRTNITHLQEAKWAGERAKEVDITRFKLWYTIEVRGKNETRIGRKIWCMLNGLGTLLKETINIINAYVLQVGLEALLKEKFWEDLAQGNPQEEKILIGSDLSSYTCVITATKFRRIIFADYEDKKLGIRYCKAITSIVACLKVHLD</sequence>
<reference evidence="2" key="1">
    <citation type="submission" date="2018-05" db="EMBL/GenBank/DDBJ databases">
        <title>Draft genome of Mucuna pruriens seed.</title>
        <authorList>
            <person name="Nnadi N.E."/>
            <person name="Vos R."/>
            <person name="Hasami M.H."/>
            <person name="Devisetty U.K."/>
            <person name="Aguiy J.C."/>
        </authorList>
    </citation>
    <scope>NUCLEOTIDE SEQUENCE [LARGE SCALE GENOMIC DNA]</scope>
    <source>
        <strain evidence="2">JCA_2017</strain>
    </source>
</reference>
<gene>
    <name evidence="2" type="ORF">CR513_55349</name>
</gene>
<evidence type="ECO:0000313" key="2">
    <source>
        <dbReference type="EMBL" id="RDX65945.1"/>
    </source>
</evidence>
<evidence type="ECO:0000256" key="1">
    <source>
        <dbReference type="SAM" id="MobiDB-lite"/>
    </source>
</evidence>